<protein>
    <recommendedName>
        <fullName evidence="1">Transposase IS200-like domain-containing protein</fullName>
    </recommendedName>
</protein>
<dbReference type="SUPFAM" id="SSF143422">
    <property type="entry name" value="Transposase IS200-like"/>
    <property type="match status" value="1"/>
</dbReference>
<dbReference type="AlphaFoldDB" id="X1JPP1"/>
<evidence type="ECO:0000259" key="1">
    <source>
        <dbReference type="Pfam" id="PF01797"/>
    </source>
</evidence>
<dbReference type="Gene3D" id="3.30.70.1290">
    <property type="entry name" value="Transposase IS200-like"/>
    <property type="match status" value="1"/>
</dbReference>
<dbReference type="GO" id="GO:0004803">
    <property type="term" value="F:transposase activity"/>
    <property type="evidence" value="ECO:0007669"/>
    <property type="project" value="InterPro"/>
</dbReference>
<proteinExistence type="predicted"/>
<sequence length="39" mass="4756">MELWSDGYFVRTVGDRVTAEVIERYIKYQHQEEQLDFGF</sequence>
<dbReference type="InterPro" id="IPR036515">
    <property type="entry name" value="Transposase_17_sf"/>
</dbReference>
<dbReference type="Pfam" id="PF01797">
    <property type="entry name" value="Y1_Tnp"/>
    <property type="match status" value="1"/>
</dbReference>
<evidence type="ECO:0000313" key="2">
    <source>
        <dbReference type="EMBL" id="GAH71763.1"/>
    </source>
</evidence>
<name>X1JPP1_9ZZZZ</name>
<dbReference type="GO" id="GO:0003677">
    <property type="term" value="F:DNA binding"/>
    <property type="evidence" value="ECO:0007669"/>
    <property type="project" value="InterPro"/>
</dbReference>
<accession>X1JPP1</accession>
<gene>
    <name evidence="2" type="ORF">S03H2_51244</name>
</gene>
<dbReference type="EMBL" id="BARU01032497">
    <property type="protein sequence ID" value="GAH71763.1"/>
    <property type="molecule type" value="Genomic_DNA"/>
</dbReference>
<reference evidence="2" key="1">
    <citation type="journal article" date="2014" name="Front. Microbiol.">
        <title>High frequency of phylogenetically diverse reductive dehalogenase-homologous genes in deep subseafloor sedimentary metagenomes.</title>
        <authorList>
            <person name="Kawai M."/>
            <person name="Futagami T."/>
            <person name="Toyoda A."/>
            <person name="Takaki Y."/>
            <person name="Nishi S."/>
            <person name="Hori S."/>
            <person name="Arai W."/>
            <person name="Tsubouchi T."/>
            <person name="Morono Y."/>
            <person name="Uchiyama I."/>
            <person name="Ito T."/>
            <person name="Fujiyama A."/>
            <person name="Inagaki F."/>
            <person name="Takami H."/>
        </authorList>
    </citation>
    <scope>NUCLEOTIDE SEQUENCE</scope>
    <source>
        <strain evidence="2">Expedition CK06-06</strain>
    </source>
</reference>
<dbReference type="GO" id="GO:0006313">
    <property type="term" value="P:DNA transposition"/>
    <property type="evidence" value="ECO:0007669"/>
    <property type="project" value="InterPro"/>
</dbReference>
<feature type="domain" description="Transposase IS200-like" evidence="1">
    <location>
        <begin position="2"/>
        <end position="29"/>
    </location>
</feature>
<comment type="caution">
    <text evidence="2">The sequence shown here is derived from an EMBL/GenBank/DDBJ whole genome shotgun (WGS) entry which is preliminary data.</text>
</comment>
<organism evidence="2">
    <name type="scientific">marine sediment metagenome</name>
    <dbReference type="NCBI Taxonomy" id="412755"/>
    <lineage>
        <taxon>unclassified sequences</taxon>
        <taxon>metagenomes</taxon>
        <taxon>ecological metagenomes</taxon>
    </lineage>
</organism>
<dbReference type="InterPro" id="IPR002686">
    <property type="entry name" value="Transposase_17"/>
</dbReference>